<dbReference type="GO" id="GO:0005980">
    <property type="term" value="P:glycogen catabolic process"/>
    <property type="evidence" value="ECO:0007669"/>
    <property type="project" value="InterPro"/>
</dbReference>
<protein>
    <recommendedName>
        <fullName evidence="7">Glycogen debranching enzyme</fullName>
        <ecNumber evidence="5">2.4.1.25</ecNumber>
        <ecNumber evidence="6">3.2.1.33</ecNumber>
    </recommendedName>
    <alternativeName>
        <fullName evidence="16">Glycogen debrancher</fullName>
    </alternativeName>
</protein>
<dbReference type="Gene3D" id="3.20.20.80">
    <property type="entry name" value="Glycosidases"/>
    <property type="match status" value="2"/>
</dbReference>
<keyword evidence="13" id="KW-0511">Multifunctional enzyme</keyword>
<dbReference type="FunFam" id="3.20.20.80:FF:000206">
    <property type="entry name" value="Amylo-alpha-1, 6-glucosidase, 4-alpha-glucanotransferase b"/>
    <property type="match status" value="1"/>
</dbReference>
<evidence type="ECO:0000259" key="17">
    <source>
        <dbReference type="Pfam" id="PF06202"/>
    </source>
</evidence>
<evidence type="ECO:0000256" key="5">
    <source>
        <dbReference type="ARBA" id="ARBA00012560"/>
    </source>
</evidence>
<evidence type="ECO:0000256" key="2">
    <source>
        <dbReference type="ARBA" id="ARBA00000927"/>
    </source>
</evidence>
<comment type="catalytic activity">
    <reaction evidence="1">
        <text>Transfers a segment of a (1-&gt;4)-alpha-D-glucan to a new position in an acceptor, which may be glucose or a (1-&gt;4)-alpha-D-glucan.</text>
        <dbReference type="EC" id="2.4.1.25"/>
    </reaction>
</comment>
<proteinExistence type="inferred from homology"/>
<dbReference type="EC" id="3.2.1.33" evidence="6"/>
<dbReference type="SUPFAM" id="SSF51445">
    <property type="entry name" value="(Trans)glycosidases"/>
    <property type="match status" value="1"/>
</dbReference>
<keyword evidence="12" id="KW-0320">Glycogen biosynthesis</keyword>
<evidence type="ECO:0000256" key="7">
    <source>
        <dbReference type="ARBA" id="ARBA00020723"/>
    </source>
</evidence>
<dbReference type="GO" id="GO:0004135">
    <property type="term" value="F:amylo-alpha-1,6-glucosidase activity"/>
    <property type="evidence" value="ECO:0007669"/>
    <property type="project" value="UniProtKB-EC"/>
</dbReference>
<evidence type="ECO:0000256" key="4">
    <source>
        <dbReference type="ARBA" id="ARBA00004496"/>
    </source>
</evidence>
<dbReference type="PANTHER" id="PTHR10569:SF2">
    <property type="entry name" value="GLYCOGEN DEBRANCHING ENZYME"/>
    <property type="match status" value="1"/>
</dbReference>
<comment type="catalytic activity">
    <reaction evidence="2">
        <text>Hydrolysis of (1-&gt;6)-alpha-D-glucosidic branch linkages in glycogen phosphorylase limit dextrin.</text>
        <dbReference type="EC" id="3.2.1.33"/>
    </reaction>
</comment>
<dbReference type="InterPro" id="IPR029436">
    <property type="entry name" value="AGL_euk_N"/>
</dbReference>
<evidence type="ECO:0000256" key="13">
    <source>
        <dbReference type="ARBA" id="ARBA00023268"/>
    </source>
</evidence>
<evidence type="ECO:0000256" key="6">
    <source>
        <dbReference type="ARBA" id="ARBA00012778"/>
    </source>
</evidence>
<dbReference type="Pfam" id="PF14702">
    <property type="entry name" value="hGDE_central"/>
    <property type="match status" value="1"/>
</dbReference>
<keyword evidence="8" id="KW-0963">Cytoplasm</keyword>
<accession>A0A7R9A2X9</accession>
<dbReference type="PANTHER" id="PTHR10569">
    <property type="entry name" value="GLYCOGEN DEBRANCHING ENZYME"/>
    <property type="match status" value="1"/>
</dbReference>
<keyword evidence="22" id="KW-1185">Reference proteome</keyword>
<keyword evidence="11" id="KW-0378">Hydrolase</keyword>
<evidence type="ECO:0000256" key="14">
    <source>
        <dbReference type="ARBA" id="ARBA00023295"/>
    </source>
</evidence>
<keyword evidence="10" id="KW-0808">Transferase</keyword>
<dbReference type="GO" id="GO:0004134">
    <property type="term" value="F:4-alpha-glucanotransferase activity"/>
    <property type="evidence" value="ECO:0007669"/>
    <property type="project" value="UniProtKB-EC"/>
</dbReference>
<dbReference type="InterPro" id="IPR032792">
    <property type="entry name" value="AGL_glucanoTrfase"/>
</dbReference>
<dbReference type="Pfam" id="PF14701">
    <property type="entry name" value="hDGE_amylase"/>
    <property type="match status" value="1"/>
</dbReference>
<comment type="subcellular location">
    <subcellularLocation>
        <location evidence="4">Cytoplasm</location>
    </subcellularLocation>
</comment>
<dbReference type="Pfam" id="PF14699">
    <property type="entry name" value="hGDE_N"/>
    <property type="match status" value="1"/>
</dbReference>
<dbReference type="FunFam" id="3.20.20.80:FF:000070">
    <property type="entry name" value="GDB1p Glycogen debranching enzyme"/>
    <property type="match status" value="1"/>
</dbReference>
<dbReference type="EMBL" id="LR899638">
    <property type="protein sequence ID" value="CAD7241313.1"/>
    <property type="molecule type" value="Genomic_DNA"/>
</dbReference>
<dbReference type="InterPro" id="IPR032788">
    <property type="entry name" value="AGL_central"/>
</dbReference>
<sequence length="1525" mass="173276">MSSFDFTGGVTPTRVLFLNDHEHQASTVYRLQKGWILQFRLGPSVFGKKVDLYTNYPSHTEDKFERCKYRQVPWNVSSTNPDDDTAVQANINIFMAGSFHYYFTYDRERQGSGYFLVDPQITYGKENKVLPLDSILCQTVLTKCLGTFDEWKERLRVTKEAGFNMIHFTPIQELGNSLSAYSLADQLKLNSMFSTKDRQYAIEDVAQLVESMRKDWEVVSICDIVLNHSANESPWIQEHPECAYNLRNSPHMRPAFLLDRVLAHFTMEIAEGKWVGSGIPKEITLESQLQSVRDGILGYFLPQVKIHELYMVDVKALLEEFKKQASEGPHPHCIPELGGKVQILQDPLFRRYGSTVAMGMALQAFNGPRYEVHSEEERLLKCCQAFRLHLKFLNREKHKEVEKHIVVGVENILSGMRYERIQEDGPKIKEVSEKHPLICRYFTCPYRRLSLSEEEKLMFEEGKCDYMMAHNGWVVNHDPLINFAEPGSNVYLRRELIAWGDSVKLRFGERPEDNPFLWNHMVEYAKETARVFHGIRLDNCHSTPIHVAEYMLDAARSVRPDLYVIAELFTQSELTDNVFVNRLGINSLIREAMSAWDSHEEGRLVYRYGGEPVGAFLQPPIRPLAPSVAHAIFLDQTHDNPSPVQKRSIYDVLPSAALVSMACCASGSNRGYDELVPHHIHVVNENRQYQSWDMGGKEKTGTVSMESGIMRARKVLNELHFELGLKGFSQVFVDQVSEHVVAVTRHCMATHETYVLVAHTAFTHPKAHHKPRNIRLQGDIVHMRFMACFKHQSSKGNWDFREYEYEKDEKFINGASGFCVELRENFPISECPLIKVWPTGEPDSFEVEFTDFPPGSVICFKVLLHKDARNAVGDLRGLLSQLGYSQRAGDESETQELQNIIAQLSLADLNHVLYRCDAEEQDLGYGGGAYVIHHIGAFEYCGLQGLMTCMGKIRLENDLGHPLCGNLRDGNWLMDYVTRRLKQYRGTEALGLWVERIFKPLKCLPRYLIPSYFDAILLGLYNLCLKQIWSCMSLFVGEGSDFVKAVALGSVQMGGIVHSAPLPPLSGKLPLGQTERTLTLAAGLPHFATQWMRTWGRDTFIALRGLFLLTGRFQEARALILAYGGCLRHGLIPNLLSGGSHARYNCRDAIWWWLQCIQDYTKLSSHGIGILEDPVLRLYPTDDSPPLKSGNVEQPLHDVIQEALQRHFQGMAFRERNSGMQLDMQMTSEGFNVAFGTDYETGFIFGGNVHNCGTWMDKMGSSEKAGNKGKPASPRDGSAVELIGLSKSTLRWLKELHQAGKYPYEGVKSAPPSGEVTAWSWKEWEECIGKNFEKYFWINTTPVPENEPKPELINRRGIYKDSLNATQPWADYQLRCNFPIAMVVAPEMFDPNHAWTALDMAEKILLGPLGMKTLDPSDWAYRGHYNNADDSNDSSIAKGFNYHQGPEWLWPVGYFLRAKLHFAQVLGGSLVEETKGFVKSVLSHHFIEVTTSQWRGLPELTNANGAVCHDSCRTQAWSMSTILEV</sequence>
<dbReference type="InterPro" id="IPR010401">
    <property type="entry name" value="AGL/Gdb1"/>
</dbReference>
<dbReference type="InterPro" id="IPR032790">
    <property type="entry name" value="GDE_C"/>
</dbReference>
<organism evidence="21">
    <name type="scientific">Darwinula stevensoni</name>
    <dbReference type="NCBI Taxonomy" id="69355"/>
    <lineage>
        <taxon>Eukaryota</taxon>
        <taxon>Metazoa</taxon>
        <taxon>Ecdysozoa</taxon>
        <taxon>Arthropoda</taxon>
        <taxon>Crustacea</taxon>
        <taxon>Oligostraca</taxon>
        <taxon>Ostracoda</taxon>
        <taxon>Podocopa</taxon>
        <taxon>Podocopida</taxon>
        <taxon>Darwinulocopina</taxon>
        <taxon>Darwinuloidea</taxon>
        <taxon>Darwinulidae</taxon>
        <taxon>Darwinula</taxon>
    </lineage>
</organism>
<evidence type="ECO:0000256" key="9">
    <source>
        <dbReference type="ARBA" id="ARBA00022676"/>
    </source>
</evidence>
<dbReference type="GO" id="GO:0005737">
    <property type="term" value="C:cytoplasm"/>
    <property type="evidence" value="ECO:0007669"/>
    <property type="project" value="UniProtKB-SubCell"/>
</dbReference>
<evidence type="ECO:0000259" key="20">
    <source>
        <dbReference type="Pfam" id="PF14702"/>
    </source>
</evidence>
<evidence type="ECO:0000256" key="8">
    <source>
        <dbReference type="ARBA" id="ARBA00022490"/>
    </source>
</evidence>
<dbReference type="Proteomes" id="UP000677054">
    <property type="component" value="Unassembled WGS sequence"/>
</dbReference>
<evidence type="ECO:0000313" key="22">
    <source>
        <dbReference type="Proteomes" id="UP000677054"/>
    </source>
</evidence>
<dbReference type="InterPro" id="IPR008928">
    <property type="entry name" value="6-hairpin_glycosidase_sf"/>
</dbReference>
<dbReference type="GO" id="GO:0005978">
    <property type="term" value="P:glycogen biosynthetic process"/>
    <property type="evidence" value="ECO:0007669"/>
    <property type="project" value="UniProtKB-KW"/>
</dbReference>
<dbReference type="InterPro" id="IPR017853">
    <property type="entry name" value="GH"/>
</dbReference>
<evidence type="ECO:0000256" key="3">
    <source>
        <dbReference type="ARBA" id="ARBA00003530"/>
    </source>
</evidence>
<evidence type="ECO:0000256" key="11">
    <source>
        <dbReference type="ARBA" id="ARBA00022801"/>
    </source>
</evidence>
<keyword evidence="14" id="KW-0326">Glycosidase</keyword>
<feature type="domain" description="Glycogen debranching enzyme glucanotransferase" evidence="19">
    <location>
        <begin position="129"/>
        <end position="563"/>
    </location>
</feature>
<evidence type="ECO:0000256" key="1">
    <source>
        <dbReference type="ARBA" id="ARBA00000439"/>
    </source>
</evidence>
<dbReference type="EMBL" id="CAJPEV010000121">
    <property type="protein sequence ID" value="CAG0880925.1"/>
    <property type="molecule type" value="Genomic_DNA"/>
</dbReference>
<name>A0A7R9A2X9_9CRUS</name>
<dbReference type="NCBIfam" id="TIGR01531">
    <property type="entry name" value="glyc_debranch"/>
    <property type="match status" value="1"/>
</dbReference>
<comment type="function">
    <text evidence="3">Multifunctional enzyme acting as 1,4-alpha-D-glucan:1,4-alpha-D-glucan 4-alpha-D-glycosyltransferase and amylo-1,6-glucosidase in glycogen degradation.</text>
</comment>
<gene>
    <name evidence="21" type="ORF">DSTB1V02_LOCUS1313</name>
</gene>
<comment type="similarity">
    <text evidence="15">Belongs to the glycogen debranching enzyme family.</text>
</comment>
<feature type="domain" description="Glycogen debranching enzyme C-terminal" evidence="17">
    <location>
        <begin position="1074"/>
        <end position="1524"/>
    </location>
</feature>
<dbReference type="FunFam" id="1.50.10.10:FF:000039">
    <property type="entry name" value="Glycogen debranching enzyme Gdb1, putative"/>
    <property type="match status" value="1"/>
</dbReference>
<dbReference type="CDD" id="cd11327">
    <property type="entry name" value="AmyAc_Glg_debranch_2"/>
    <property type="match status" value="1"/>
</dbReference>
<evidence type="ECO:0000313" key="21">
    <source>
        <dbReference type="EMBL" id="CAD7241313.1"/>
    </source>
</evidence>
<evidence type="ECO:0000256" key="10">
    <source>
        <dbReference type="ARBA" id="ARBA00022679"/>
    </source>
</evidence>
<evidence type="ECO:0000259" key="19">
    <source>
        <dbReference type="Pfam" id="PF14701"/>
    </source>
</evidence>
<evidence type="ECO:0000259" key="18">
    <source>
        <dbReference type="Pfam" id="PF14699"/>
    </source>
</evidence>
<feature type="domain" description="Glycogen debranching enzyme central" evidence="20">
    <location>
        <begin position="708"/>
        <end position="981"/>
    </location>
</feature>
<feature type="domain" description="Eukaryotic glycogen debranching enzyme N-terminal" evidence="18">
    <location>
        <begin position="37"/>
        <end position="123"/>
    </location>
</feature>
<dbReference type="OrthoDB" id="10248904at2759"/>
<dbReference type="InterPro" id="IPR006421">
    <property type="entry name" value="Glycogen_debranch_met"/>
</dbReference>
<keyword evidence="9" id="KW-0328">Glycosyltransferase</keyword>
<dbReference type="Pfam" id="PF06202">
    <property type="entry name" value="GDE_C"/>
    <property type="match status" value="1"/>
</dbReference>
<reference evidence="21" key="1">
    <citation type="submission" date="2020-11" db="EMBL/GenBank/DDBJ databases">
        <authorList>
            <person name="Tran Van P."/>
        </authorList>
    </citation>
    <scope>NUCLEOTIDE SEQUENCE</scope>
</reference>
<evidence type="ECO:0000256" key="15">
    <source>
        <dbReference type="ARBA" id="ARBA00025780"/>
    </source>
</evidence>
<dbReference type="EC" id="2.4.1.25" evidence="5"/>
<evidence type="ECO:0000256" key="12">
    <source>
        <dbReference type="ARBA" id="ARBA00023056"/>
    </source>
</evidence>
<evidence type="ECO:0000256" key="16">
    <source>
        <dbReference type="ARBA" id="ARBA00031477"/>
    </source>
</evidence>
<dbReference type="SUPFAM" id="SSF48208">
    <property type="entry name" value="Six-hairpin glycosidases"/>
    <property type="match status" value="1"/>
</dbReference>